<accession>A0A2Y8ZZ30</accession>
<dbReference type="SUPFAM" id="SSF46894">
    <property type="entry name" value="C-terminal effector domain of the bipartite response regulators"/>
    <property type="match status" value="1"/>
</dbReference>
<name>A0A2Y8ZZ30_9MICO</name>
<proteinExistence type="predicted"/>
<sequence length="305" mass="32694">MARLTALEIGPDGESLYRAVLRQPRLALDRHREVLGWSLPQVSAALEELRAHRLVRVGAETGLIADHPRAALERVVSAQEAQLATRRQELARVRDAIDAFVADYTAGQTLSTTTLPSREHVEAADVEATYEHLLAATAGEVRCCGLSPAGPGVAAQLASGRAVRWLHGAADGPVEAGEFDLRIAATLPTRFVCFGVDVALSAAEWGSPGGDFVVLRDPVVVAAFVELFDRLWATAAPVAIGEDAQASGVLDLMRQGLKDEAIARAQGVSLRTVRRRIASLMAEHGVDTRFQLALKLTERESGDED</sequence>
<organism evidence="1 2">
    <name type="scientific">Branchiibius hedensis</name>
    <dbReference type="NCBI Taxonomy" id="672460"/>
    <lineage>
        <taxon>Bacteria</taxon>
        <taxon>Bacillati</taxon>
        <taxon>Actinomycetota</taxon>
        <taxon>Actinomycetes</taxon>
        <taxon>Micrococcales</taxon>
        <taxon>Dermacoccaceae</taxon>
        <taxon>Branchiibius</taxon>
    </lineage>
</organism>
<keyword evidence="2" id="KW-1185">Reference proteome</keyword>
<dbReference type="EMBL" id="UESZ01000001">
    <property type="protein sequence ID" value="SSA35499.1"/>
    <property type="molecule type" value="Genomic_DNA"/>
</dbReference>
<dbReference type="InterPro" id="IPR036388">
    <property type="entry name" value="WH-like_DNA-bd_sf"/>
</dbReference>
<reference evidence="2" key="1">
    <citation type="submission" date="2016-10" db="EMBL/GenBank/DDBJ databases">
        <authorList>
            <person name="Varghese N."/>
            <person name="Submissions S."/>
        </authorList>
    </citation>
    <scope>NUCLEOTIDE SEQUENCE [LARGE SCALE GENOMIC DNA]</scope>
    <source>
        <strain evidence="2">DSM 22951</strain>
    </source>
</reference>
<protein>
    <recommendedName>
        <fullName evidence="3">HTH luxR-type domain-containing protein</fullName>
    </recommendedName>
</protein>
<dbReference type="AlphaFoldDB" id="A0A2Y8ZZ30"/>
<dbReference type="Proteomes" id="UP000250028">
    <property type="component" value="Unassembled WGS sequence"/>
</dbReference>
<gene>
    <name evidence="1" type="ORF">SAMN04489750_2862</name>
</gene>
<evidence type="ECO:0000313" key="1">
    <source>
        <dbReference type="EMBL" id="SSA35499.1"/>
    </source>
</evidence>
<evidence type="ECO:0008006" key="3">
    <source>
        <dbReference type="Google" id="ProtNLM"/>
    </source>
</evidence>
<dbReference type="GO" id="GO:0003677">
    <property type="term" value="F:DNA binding"/>
    <property type="evidence" value="ECO:0007669"/>
    <property type="project" value="InterPro"/>
</dbReference>
<dbReference type="RefSeq" id="WP_109686816.1">
    <property type="nucleotide sequence ID" value="NZ_QGDN01000001.1"/>
</dbReference>
<dbReference type="InterPro" id="IPR016032">
    <property type="entry name" value="Sig_transdc_resp-reg_C-effctor"/>
</dbReference>
<dbReference type="Gene3D" id="1.10.10.10">
    <property type="entry name" value="Winged helix-like DNA-binding domain superfamily/Winged helix DNA-binding domain"/>
    <property type="match status" value="1"/>
</dbReference>
<dbReference type="GO" id="GO:0006355">
    <property type="term" value="P:regulation of DNA-templated transcription"/>
    <property type="evidence" value="ECO:0007669"/>
    <property type="project" value="InterPro"/>
</dbReference>
<dbReference type="OrthoDB" id="5932488at2"/>
<evidence type="ECO:0000313" key="2">
    <source>
        <dbReference type="Proteomes" id="UP000250028"/>
    </source>
</evidence>